<dbReference type="Gene3D" id="3.60.15.10">
    <property type="entry name" value="Ribonuclease Z/Hydroxyacylglutathione hydrolase-like"/>
    <property type="match status" value="1"/>
</dbReference>
<name>A0A510JAZ0_9FUSO</name>
<sequence>MSKTIEKIDYFSCGYCTNDMQKIFKGVCSGKRNFHAGVFLIKHKTRGYILYDTGYSMKIFENKLEYKIYTGLNPVTLKKEDIINEQLKKEGIGTEKINYIILSHLHPDHIGGAEFFPDAQIIITDEYFQEYKKSSFKSLIFKEILPENFEERLKIIEINSHNSAFPYIKSHDLFNDGSLFLSRIDGHAKGQGCLFIPEKNLFLAADVCWGIDLLELTDKIKFIPRLIQNNFSEYKKGVEILKKLMKNNIDVIVSHDMPERIRGILNEKDS</sequence>
<evidence type="ECO:0000259" key="6">
    <source>
        <dbReference type="SMART" id="SM00849"/>
    </source>
</evidence>
<evidence type="ECO:0000256" key="5">
    <source>
        <dbReference type="ARBA" id="ARBA00022833"/>
    </source>
</evidence>
<dbReference type="SUPFAM" id="SSF56281">
    <property type="entry name" value="Metallo-hydrolase/oxidoreductase"/>
    <property type="match status" value="1"/>
</dbReference>
<dbReference type="RefSeq" id="WP_026737769.1">
    <property type="nucleotide sequence ID" value="NZ_AP019822.1"/>
</dbReference>
<dbReference type="InterPro" id="IPR036866">
    <property type="entry name" value="RibonucZ/Hydroxyglut_hydro"/>
</dbReference>
<dbReference type="GO" id="GO:0016787">
    <property type="term" value="F:hydrolase activity"/>
    <property type="evidence" value="ECO:0007669"/>
    <property type="project" value="UniProtKB-KW"/>
</dbReference>
<keyword evidence="4" id="KW-0378">Hydrolase</keyword>
<dbReference type="STRING" id="714315.GCA_000516535_01421"/>
<dbReference type="PANTHER" id="PTHR42978">
    <property type="entry name" value="QUORUM-QUENCHING LACTONASE YTNP-RELATED-RELATED"/>
    <property type="match status" value="1"/>
</dbReference>
<protein>
    <submittedName>
        <fullName evidence="7">Metallo-beta-lactamase domain protein</fullName>
    </submittedName>
</protein>
<dbReference type="InterPro" id="IPR051013">
    <property type="entry name" value="MBL_superfamily_lactonases"/>
</dbReference>
<evidence type="ECO:0000313" key="8">
    <source>
        <dbReference type="Proteomes" id="UP000321606"/>
    </source>
</evidence>
<feature type="domain" description="Metallo-beta-lactamase" evidence="6">
    <location>
        <begin position="35"/>
        <end position="255"/>
    </location>
</feature>
<dbReference type="SMART" id="SM00849">
    <property type="entry name" value="Lactamase_B"/>
    <property type="match status" value="1"/>
</dbReference>
<keyword evidence="3" id="KW-0479">Metal-binding</keyword>
<accession>A0A510JAZ0</accession>
<comment type="similarity">
    <text evidence="2">Belongs to the metallo-beta-lactamase superfamily.</text>
</comment>
<evidence type="ECO:0000313" key="7">
    <source>
        <dbReference type="EMBL" id="BBM36480.1"/>
    </source>
</evidence>
<organism evidence="7 8">
    <name type="scientific">Pseudoleptotrichia goodfellowii</name>
    <dbReference type="NCBI Taxonomy" id="157692"/>
    <lineage>
        <taxon>Bacteria</taxon>
        <taxon>Fusobacteriati</taxon>
        <taxon>Fusobacteriota</taxon>
        <taxon>Fusobacteriia</taxon>
        <taxon>Fusobacteriales</taxon>
        <taxon>Leptotrichiaceae</taxon>
        <taxon>Pseudoleptotrichia</taxon>
    </lineage>
</organism>
<dbReference type="InterPro" id="IPR001279">
    <property type="entry name" value="Metallo-B-lactamas"/>
</dbReference>
<gene>
    <name evidence="7" type="ORF">JCM16774_1412</name>
</gene>
<dbReference type="CDD" id="cd07730">
    <property type="entry name" value="metallo-hydrolase-like_MBL-fold"/>
    <property type="match status" value="1"/>
</dbReference>
<dbReference type="OrthoDB" id="9802897at2"/>
<evidence type="ECO:0000256" key="2">
    <source>
        <dbReference type="ARBA" id="ARBA00007749"/>
    </source>
</evidence>
<evidence type="ECO:0000256" key="4">
    <source>
        <dbReference type="ARBA" id="ARBA00022801"/>
    </source>
</evidence>
<dbReference type="EMBL" id="AP019822">
    <property type="protein sequence ID" value="BBM36480.1"/>
    <property type="molecule type" value="Genomic_DNA"/>
</dbReference>
<dbReference type="GO" id="GO:0046872">
    <property type="term" value="F:metal ion binding"/>
    <property type="evidence" value="ECO:0007669"/>
    <property type="project" value="UniProtKB-KW"/>
</dbReference>
<comment type="cofactor">
    <cofactor evidence="1">
        <name>Zn(2+)</name>
        <dbReference type="ChEBI" id="CHEBI:29105"/>
    </cofactor>
</comment>
<dbReference type="KEGG" id="lgo:JCM16774_1412"/>
<dbReference type="PANTHER" id="PTHR42978:SF2">
    <property type="entry name" value="102 KBASES UNSTABLE REGION: FROM 1 TO 119443"/>
    <property type="match status" value="1"/>
</dbReference>
<dbReference type="AlphaFoldDB" id="A0A510JAZ0"/>
<dbReference type="Proteomes" id="UP000321606">
    <property type="component" value="Chromosome"/>
</dbReference>
<evidence type="ECO:0000256" key="3">
    <source>
        <dbReference type="ARBA" id="ARBA00022723"/>
    </source>
</evidence>
<reference evidence="7 8" key="1">
    <citation type="submission" date="2019-07" db="EMBL/GenBank/DDBJ databases">
        <title>Complete Genome Sequence of Leptotrichia goodfellowii Strain JCM 16774.</title>
        <authorList>
            <person name="Watanabe S."/>
            <person name="Cui L."/>
        </authorList>
    </citation>
    <scope>NUCLEOTIDE SEQUENCE [LARGE SCALE GENOMIC DNA]</scope>
    <source>
        <strain evidence="7 8">JCM16774</strain>
    </source>
</reference>
<keyword evidence="5" id="KW-0862">Zinc</keyword>
<dbReference type="Pfam" id="PF00753">
    <property type="entry name" value="Lactamase_B"/>
    <property type="match status" value="1"/>
</dbReference>
<proteinExistence type="inferred from homology"/>
<evidence type="ECO:0000256" key="1">
    <source>
        <dbReference type="ARBA" id="ARBA00001947"/>
    </source>
</evidence>